<sequence length="175" mass="18660">MQFQPPSKPDDISVGMNGQAIASDGVDHNGIVTGRWKTGLFGFMDSMVPNGVMSCCCTGVVLAQIVARVGFLKFNVAIALTGALYFIAFLAAVTSSKFFDVITVLAAIVTTLCCTRLRWRLREIFAIPGTPLEDVLVSVCCGCCSVAQMASHVESYEPGTFAFAPRATLEGYSVN</sequence>
<dbReference type="NCBIfam" id="TIGR01571">
    <property type="entry name" value="A_thal_Cys_rich"/>
    <property type="match status" value="1"/>
</dbReference>
<feature type="transmembrane region" description="Helical" evidence="1">
    <location>
        <begin position="98"/>
        <end position="117"/>
    </location>
</feature>
<keyword evidence="1" id="KW-0812">Transmembrane</keyword>
<proteinExistence type="predicted"/>
<dbReference type="HOGENOM" id="CLU_087144_0_1_1"/>
<dbReference type="AlphaFoldDB" id="K3W929"/>
<dbReference type="Pfam" id="PF04749">
    <property type="entry name" value="PLAC8"/>
    <property type="match status" value="1"/>
</dbReference>
<reference evidence="3" key="1">
    <citation type="journal article" date="2010" name="Genome Biol.">
        <title>Genome sequence of the necrotrophic plant pathogen Pythium ultimum reveals original pathogenicity mechanisms and effector repertoire.</title>
        <authorList>
            <person name="Levesque C.A."/>
            <person name="Brouwer H."/>
            <person name="Cano L."/>
            <person name="Hamilton J.P."/>
            <person name="Holt C."/>
            <person name="Huitema E."/>
            <person name="Raffaele S."/>
            <person name="Robideau G.P."/>
            <person name="Thines M."/>
            <person name="Win J."/>
            <person name="Zerillo M.M."/>
            <person name="Beakes G.W."/>
            <person name="Boore J.L."/>
            <person name="Busam D."/>
            <person name="Dumas B."/>
            <person name="Ferriera S."/>
            <person name="Fuerstenberg S.I."/>
            <person name="Gachon C.M."/>
            <person name="Gaulin E."/>
            <person name="Govers F."/>
            <person name="Grenville-Briggs L."/>
            <person name="Horner N."/>
            <person name="Hostetler J."/>
            <person name="Jiang R.H."/>
            <person name="Johnson J."/>
            <person name="Krajaejun T."/>
            <person name="Lin H."/>
            <person name="Meijer H.J."/>
            <person name="Moore B."/>
            <person name="Morris P."/>
            <person name="Phuntmart V."/>
            <person name="Puiu D."/>
            <person name="Shetty J."/>
            <person name="Stajich J.E."/>
            <person name="Tripathy S."/>
            <person name="Wawra S."/>
            <person name="van West P."/>
            <person name="Whitty B.R."/>
            <person name="Coutinho P.M."/>
            <person name="Henrissat B."/>
            <person name="Martin F."/>
            <person name="Thomas P.D."/>
            <person name="Tyler B.M."/>
            <person name="De Vries R.P."/>
            <person name="Kamoun S."/>
            <person name="Yandell M."/>
            <person name="Tisserat N."/>
            <person name="Buell C.R."/>
        </authorList>
    </citation>
    <scope>NUCLEOTIDE SEQUENCE</scope>
    <source>
        <strain evidence="3">DAOM:BR144</strain>
    </source>
</reference>
<dbReference type="VEuPathDB" id="FungiDB:PYU1_G001470"/>
<keyword evidence="1" id="KW-0472">Membrane</keyword>
<protein>
    <recommendedName>
        <fullName evidence="4">Transmembrane protein</fullName>
    </recommendedName>
</protein>
<feature type="transmembrane region" description="Helical" evidence="1">
    <location>
        <begin position="47"/>
        <end position="67"/>
    </location>
</feature>
<dbReference type="PANTHER" id="PTHR15907">
    <property type="entry name" value="DUF614 FAMILY PROTEIN-RELATED"/>
    <property type="match status" value="1"/>
</dbReference>
<reference evidence="3" key="2">
    <citation type="submission" date="2010-04" db="EMBL/GenBank/DDBJ databases">
        <authorList>
            <person name="Buell R."/>
            <person name="Hamilton J."/>
            <person name="Hostetler J."/>
        </authorList>
    </citation>
    <scope>NUCLEOTIDE SEQUENCE [LARGE SCALE GENOMIC DNA]</scope>
    <source>
        <strain evidence="3">DAOM:BR144</strain>
    </source>
</reference>
<evidence type="ECO:0000256" key="1">
    <source>
        <dbReference type="SAM" id="Phobius"/>
    </source>
</evidence>
<dbReference type="OMA" id="CLASTCC"/>
<dbReference type="InterPro" id="IPR006461">
    <property type="entry name" value="PLAC_motif_containing"/>
</dbReference>
<keyword evidence="1" id="KW-1133">Transmembrane helix</keyword>
<dbReference type="STRING" id="431595.K3W929"/>
<reference evidence="2" key="3">
    <citation type="submission" date="2015-02" db="UniProtKB">
        <authorList>
            <consortium name="EnsemblProtists"/>
        </authorList>
    </citation>
    <scope>IDENTIFICATION</scope>
    <source>
        <strain evidence="2">DAOM BR144</strain>
    </source>
</reference>
<accession>K3W929</accession>
<dbReference type="InParanoid" id="K3W929"/>
<dbReference type="EnsemblProtists" id="PYU1_T001470">
    <property type="protein sequence ID" value="PYU1_T001470"/>
    <property type="gene ID" value="PYU1_G001470"/>
</dbReference>
<organism evidence="2 3">
    <name type="scientific">Globisporangium ultimum (strain ATCC 200006 / CBS 805.95 / DAOM BR144)</name>
    <name type="common">Pythium ultimum</name>
    <dbReference type="NCBI Taxonomy" id="431595"/>
    <lineage>
        <taxon>Eukaryota</taxon>
        <taxon>Sar</taxon>
        <taxon>Stramenopiles</taxon>
        <taxon>Oomycota</taxon>
        <taxon>Peronosporomycetes</taxon>
        <taxon>Pythiales</taxon>
        <taxon>Pythiaceae</taxon>
        <taxon>Globisporangium</taxon>
    </lineage>
</organism>
<dbReference type="Proteomes" id="UP000019132">
    <property type="component" value="Unassembled WGS sequence"/>
</dbReference>
<name>K3W929_GLOUD</name>
<evidence type="ECO:0000313" key="3">
    <source>
        <dbReference type="Proteomes" id="UP000019132"/>
    </source>
</evidence>
<dbReference type="EMBL" id="GL376626">
    <property type="status" value="NOT_ANNOTATED_CDS"/>
    <property type="molecule type" value="Genomic_DNA"/>
</dbReference>
<dbReference type="eggNOG" id="ENOG502RAH1">
    <property type="taxonomic scope" value="Eukaryota"/>
</dbReference>
<keyword evidence="3" id="KW-1185">Reference proteome</keyword>
<evidence type="ECO:0000313" key="2">
    <source>
        <dbReference type="EnsemblProtists" id="PYU1_T001470"/>
    </source>
</evidence>
<feature type="transmembrane region" description="Helical" evidence="1">
    <location>
        <begin position="74"/>
        <end position="92"/>
    </location>
</feature>
<evidence type="ECO:0008006" key="4">
    <source>
        <dbReference type="Google" id="ProtNLM"/>
    </source>
</evidence>